<evidence type="ECO:0000313" key="2">
    <source>
        <dbReference type="Proteomes" id="UP000887159"/>
    </source>
</evidence>
<dbReference type="Gene3D" id="3.30.420.10">
    <property type="entry name" value="Ribonuclease H-like superfamily/Ribonuclease H"/>
    <property type="match status" value="1"/>
</dbReference>
<dbReference type="AlphaFoldDB" id="A0A8X6VJB2"/>
<proteinExistence type="predicted"/>
<organism evidence="1 2">
    <name type="scientific">Trichonephila clavipes</name>
    <name type="common">Golden silk orbweaver</name>
    <name type="synonym">Nephila clavipes</name>
    <dbReference type="NCBI Taxonomy" id="2585209"/>
    <lineage>
        <taxon>Eukaryota</taxon>
        <taxon>Metazoa</taxon>
        <taxon>Ecdysozoa</taxon>
        <taxon>Arthropoda</taxon>
        <taxon>Chelicerata</taxon>
        <taxon>Arachnida</taxon>
        <taxon>Araneae</taxon>
        <taxon>Araneomorphae</taxon>
        <taxon>Entelegynae</taxon>
        <taxon>Araneoidea</taxon>
        <taxon>Nephilidae</taxon>
        <taxon>Trichonephila</taxon>
    </lineage>
</organism>
<evidence type="ECO:0000313" key="1">
    <source>
        <dbReference type="EMBL" id="GFY08090.1"/>
    </source>
</evidence>
<comment type="caution">
    <text evidence="1">The sequence shown here is derived from an EMBL/GenBank/DDBJ whole genome shotgun (WGS) entry which is preliminary data.</text>
</comment>
<accession>A0A8X6VJB2</accession>
<reference evidence="1" key="1">
    <citation type="submission" date="2020-08" db="EMBL/GenBank/DDBJ databases">
        <title>Multicomponent nature underlies the extraordinary mechanical properties of spider dragline silk.</title>
        <authorList>
            <person name="Kono N."/>
            <person name="Nakamura H."/>
            <person name="Mori M."/>
            <person name="Yoshida Y."/>
            <person name="Ohtoshi R."/>
            <person name="Malay A.D."/>
            <person name="Moran D.A.P."/>
            <person name="Tomita M."/>
            <person name="Numata K."/>
            <person name="Arakawa K."/>
        </authorList>
    </citation>
    <scope>NUCLEOTIDE SEQUENCE</scope>
</reference>
<dbReference type="GO" id="GO:0003676">
    <property type="term" value="F:nucleic acid binding"/>
    <property type="evidence" value="ECO:0007669"/>
    <property type="project" value="InterPro"/>
</dbReference>
<keyword evidence="2" id="KW-1185">Reference proteome</keyword>
<sequence length="200" mass="22565">MVRHHKDISVGVRNLVISHWKEGKSVRCIGKILELSKSAVLLTSLTDSRKQIVLKTSKDQGVQGYLMNVKKSGLKRNAELVSTVKHGGGGIRVQGCMEASEVGSNVVINGIMDHLYNLQILKGILSASAEKLGIEDYQFYQDNDLKYSTLNPMLWLLYNCPKVIKIINQSPDLNPIEEKRLRERHFLINVKWRSLVSAIR</sequence>
<dbReference type="EMBL" id="BMAU01021280">
    <property type="protein sequence ID" value="GFY08090.1"/>
    <property type="molecule type" value="Genomic_DNA"/>
</dbReference>
<name>A0A8X6VJB2_TRICX</name>
<dbReference type="InterPro" id="IPR036397">
    <property type="entry name" value="RNaseH_sf"/>
</dbReference>
<protein>
    <submittedName>
        <fullName evidence="1">Transposable element Tc1 transposase</fullName>
    </submittedName>
</protein>
<gene>
    <name evidence="1" type="primary">tc1a_259</name>
    <name evidence="1" type="ORF">TNCV_1355061</name>
</gene>
<dbReference type="Proteomes" id="UP000887159">
    <property type="component" value="Unassembled WGS sequence"/>
</dbReference>